<name>A0A174ERK7_9FIRM</name>
<accession>A0A174ERK7</accession>
<keyword evidence="1 4" id="KW-0413">Isomerase</keyword>
<dbReference type="PANTHER" id="PTHR36120:SF1">
    <property type="entry name" value="L-FUCOSE ISOMERASE C-TERMINAL DOMAIN-CONTAINING PROTEIN"/>
    <property type="match status" value="1"/>
</dbReference>
<sequence length="495" mass="55012">MIDNMPKVKVGIVAVSRDCFPESLSVNRRKALVEAYTKKYDAADIYECPICIVESEIHMVQALEDIKKAGCNALCVYLGNFGPEISETLLAKHFEGPKMFCAAAEETQDNLIQGRGDAYCGMLNASYNLQLRNVKAYIPEYPVGDAEDCADMIHDFLPIARAVEGLSNLKIISFGPRPTNFLACNAPIKQLYNLGVEIEENSELDLFEAFNKHAGDERIPAIVKEMEEELGAGNKKPEILAKLAQYELTLKDWVEAHRGYRKYVTLTGKCWPAFQTQFGFVPCYVNSRLTAQGIPVSCEVDIYGTLSEFIGTVVSQDTVTLLDINNSVPKDMYKESIEGKFDYTLKDTFMGFHCGNTASSKLSFCEMKYQMIMARSLPVEVTNGTLEGDIVPGDITFYRLQSTADNKLRGYIAHGEVLPVATKSFGAIGVFAIPEMGRFYRHVLIEGGYPHHGAVAFGHYGKALFEVFKYIGVPVEEIGYNQPAGVRYPTENPWG</sequence>
<dbReference type="GO" id="GO:0006004">
    <property type="term" value="P:fucose metabolic process"/>
    <property type="evidence" value="ECO:0007669"/>
    <property type="project" value="InterPro"/>
</dbReference>
<organism evidence="4 5">
    <name type="scientific">Blautia obeum</name>
    <dbReference type="NCBI Taxonomy" id="40520"/>
    <lineage>
        <taxon>Bacteria</taxon>
        <taxon>Bacillati</taxon>
        <taxon>Bacillota</taxon>
        <taxon>Clostridia</taxon>
        <taxon>Lachnospirales</taxon>
        <taxon>Lachnospiraceae</taxon>
        <taxon>Blautia</taxon>
    </lineage>
</organism>
<dbReference type="InterPro" id="IPR009015">
    <property type="entry name" value="Fucose_isomerase_N/cen_sf"/>
</dbReference>
<dbReference type="AlphaFoldDB" id="A0A174ERK7"/>
<reference evidence="4 5" key="1">
    <citation type="submission" date="2015-09" db="EMBL/GenBank/DDBJ databases">
        <authorList>
            <consortium name="Pathogen Informatics"/>
        </authorList>
    </citation>
    <scope>NUCLEOTIDE SEQUENCE [LARGE SCALE GENOMIC DNA]</scope>
    <source>
        <strain evidence="4 5">2789STDY5834861</strain>
    </source>
</reference>
<evidence type="ECO:0000313" key="5">
    <source>
        <dbReference type="Proteomes" id="UP000095645"/>
    </source>
</evidence>
<proteinExistence type="predicted"/>
<dbReference type="PANTHER" id="PTHR36120">
    <property type="entry name" value="FUCOSE ISOMERASE"/>
    <property type="match status" value="1"/>
</dbReference>
<feature type="domain" description="L-fucose isomerase C-terminal" evidence="3">
    <location>
        <begin position="352"/>
        <end position="477"/>
    </location>
</feature>
<keyword evidence="2" id="KW-0119">Carbohydrate metabolism</keyword>
<dbReference type="Pfam" id="PF02952">
    <property type="entry name" value="Fucose_iso_C"/>
    <property type="match status" value="1"/>
</dbReference>
<evidence type="ECO:0000259" key="3">
    <source>
        <dbReference type="Pfam" id="PF02952"/>
    </source>
</evidence>
<dbReference type="GO" id="GO:0005737">
    <property type="term" value="C:cytoplasm"/>
    <property type="evidence" value="ECO:0007669"/>
    <property type="project" value="InterPro"/>
</dbReference>
<evidence type="ECO:0000256" key="1">
    <source>
        <dbReference type="ARBA" id="ARBA00023235"/>
    </source>
</evidence>
<evidence type="ECO:0000256" key="2">
    <source>
        <dbReference type="ARBA" id="ARBA00023277"/>
    </source>
</evidence>
<dbReference type="SUPFAM" id="SSF53743">
    <property type="entry name" value="FucI/AraA N-terminal and middle domains"/>
    <property type="match status" value="1"/>
</dbReference>
<dbReference type="Proteomes" id="UP000095645">
    <property type="component" value="Unassembled WGS sequence"/>
</dbReference>
<dbReference type="InterPro" id="IPR015888">
    <property type="entry name" value="Fuc_isomerase_C"/>
</dbReference>
<protein>
    <submittedName>
        <fullName evidence="4">L-fucose isomerase and related proteins</fullName>
    </submittedName>
</protein>
<dbReference type="EMBL" id="CYZP01000026">
    <property type="protein sequence ID" value="CUO38665.1"/>
    <property type="molecule type" value="Genomic_DNA"/>
</dbReference>
<dbReference type="GO" id="GO:0008736">
    <property type="term" value="F:L-fucose isomerase activity"/>
    <property type="evidence" value="ECO:0007669"/>
    <property type="project" value="InterPro"/>
</dbReference>
<gene>
    <name evidence="4" type="ORF">ERS852476_02710</name>
</gene>
<evidence type="ECO:0000313" key="4">
    <source>
        <dbReference type="EMBL" id="CUO38665.1"/>
    </source>
</evidence>